<evidence type="ECO:0000313" key="3">
    <source>
        <dbReference type="Proteomes" id="UP000600026"/>
    </source>
</evidence>
<feature type="region of interest" description="Disordered" evidence="1">
    <location>
        <begin position="49"/>
        <end position="93"/>
    </location>
</feature>
<evidence type="ECO:0000256" key="1">
    <source>
        <dbReference type="SAM" id="MobiDB-lite"/>
    </source>
</evidence>
<dbReference type="Proteomes" id="UP000600026">
    <property type="component" value="Unassembled WGS sequence"/>
</dbReference>
<reference evidence="2" key="1">
    <citation type="submission" date="2020-09" db="EMBL/GenBank/DDBJ databases">
        <title>Whole genome shotgun sequence of Streptomyces xanthophaeus NBRC 12829.</title>
        <authorList>
            <person name="Komaki H."/>
            <person name="Tamura T."/>
        </authorList>
    </citation>
    <scope>NUCLEOTIDE SEQUENCE</scope>
    <source>
        <strain evidence="2">NBRC 12829</strain>
    </source>
</reference>
<dbReference type="EMBL" id="BNEE01000003">
    <property type="protein sequence ID" value="GHI82956.1"/>
    <property type="molecule type" value="Genomic_DNA"/>
</dbReference>
<keyword evidence="3" id="KW-1185">Reference proteome</keyword>
<gene>
    <name evidence="2" type="ORF">Sxan_03200</name>
</gene>
<organism evidence="2 3">
    <name type="scientific">Streptomyces xanthophaeus</name>
    <dbReference type="NCBI Taxonomy" id="67385"/>
    <lineage>
        <taxon>Bacteria</taxon>
        <taxon>Bacillati</taxon>
        <taxon>Actinomycetota</taxon>
        <taxon>Actinomycetes</taxon>
        <taxon>Kitasatosporales</taxon>
        <taxon>Streptomycetaceae</taxon>
        <taxon>Streptomyces</taxon>
    </lineage>
</organism>
<accession>A0A919LB44</accession>
<sequence>MIGLGSAAAAAAGTASVPIRAAAAGRTGMKRCMTHSRAKAHFSELRTIHPHSTSAHHRAAATPIRHRPTGAERHPRGPDPQPAHKPLLHLPTV</sequence>
<dbReference type="AlphaFoldDB" id="A0A919LB44"/>
<feature type="compositionally biased region" description="Basic residues" evidence="1">
    <location>
        <begin position="54"/>
        <end position="68"/>
    </location>
</feature>
<name>A0A919LB44_9ACTN</name>
<protein>
    <submittedName>
        <fullName evidence="2">Uncharacterized protein</fullName>
    </submittedName>
</protein>
<proteinExistence type="predicted"/>
<evidence type="ECO:0000313" key="2">
    <source>
        <dbReference type="EMBL" id="GHI82956.1"/>
    </source>
</evidence>
<comment type="caution">
    <text evidence="2">The sequence shown here is derived from an EMBL/GenBank/DDBJ whole genome shotgun (WGS) entry which is preliminary data.</text>
</comment>